<dbReference type="AlphaFoldDB" id="A0A921MXJ1"/>
<reference evidence="1" key="1">
    <citation type="journal article" date="2021" name="PeerJ">
        <title>Extensive microbial diversity within the chicken gut microbiome revealed by metagenomics and culture.</title>
        <authorList>
            <person name="Gilroy R."/>
            <person name="Ravi A."/>
            <person name="Getino M."/>
            <person name="Pursley I."/>
            <person name="Horton D.L."/>
            <person name="Alikhan N.F."/>
            <person name="Baker D."/>
            <person name="Gharbi K."/>
            <person name="Hall N."/>
            <person name="Watson M."/>
            <person name="Adriaenssens E.M."/>
            <person name="Foster-Nyarko E."/>
            <person name="Jarju S."/>
            <person name="Secka A."/>
            <person name="Antonio M."/>
            <person name="Oren A."/>
            <person name="Chaudhuri R.R."/>
            <person name="La Ragione R."/>
            <person name="Hildebrand F."/>
            <person name="Pallen M.J."/>
        </authorList>
    </citation>
    <scope>NUCLEOTIDE SEQUENCE</scope>
    <source>
        <strain evidence="1">ChiGjej5B5-22894</strain>
    </source>
</reference>
<dbReference type="EMBL" id="DYUE01000226">
    <property type="protein sequence ID" value="HJG91997.1"/>
    <property type="molecule type" value="Genomic_DNA"/>
</dbReference>
<dbReference type="PANTHER" id="PTHR35936:SF35">
    <property type="entry name" value="L-CYSTINE-BINDING PROTEIN TCYJ"/>
    <property type="match status" value="1"/>
</dbReference>
<evidence type="ECO:0000313" key="1">
    <source>
        <dbReference type="EMBL" id="HJG91997.1"/>
    </source>
</evidence>
<reference evidence="1" key="2">
    <citation type="submission" date="2021-09" db="EMBL/GenBank/DDBJ databases">
        <authorList>
            <person name="Gilroy R."/>
        </authorList>
    </citation>
    <scope>NUCLEOTIDE SEQUENCE</scope>
    <source>
        <strain evidence="1">ChiGjej5B5-22894</strain>
    </source>
</reference>
<dbReference type="Gene3D" id="3.40.190.10">
    <property type="entry name" value="Periplasmic binding protein-like II"/>
    <property type="match status" value="2"/>
</dbReference>
<evidence type="ECO:0000313" key="2">
    <source>
        <dbReference type="Proteomes" id="UP000742460"/>
    </source>
</evidence>
<gene>
    <name evidence="1" type="ORF">K8V81_09780</name>
</gene>
<proteinExistence type="predicted"/>
<organism evidence="1 2">
    <name type="scientific">Brachybacterium massiliense</name>
    <dbReference type="NCBI Taxonomy" id="1755098"/>
    <lineage>
        <taxon>Bacteria</taxon>
        <taxon>Bacillati</taxon>
        <taxon>Actinomycetota</taxon>
        <taxon>Actinomycetes</taxon>
        <taxon>Micrococcales</taxon>
        <taxon>Dermabacteraceae</taxon>
        <taxon>Brachybacterium</taxon>
    </lineage>
</organism>
<name>A0A921MXJ1_9MICO</name>
<dbReference type="Proteomes" id="UP000742460">
    <property type="component" value="Unassembled WGS sequence"/>
</dbReference>
<accession>A0A921MXJ1</accession>
<sequence length="332" mass="35076">MSVVMIAVVLALCLALVLAVVRADPPERSQPLQISTSEWLPYISPDLPNNGPVAEMLTEVLGRAGYTPVFTFSTWPLAERDVTNGASIGMAPVIVSASRDSFALYTEPLLDFRYTLIGKKGELLDSVADRTDLDGLRIARVEGYQYWDELDDSGATFSDHPSSLAAFTAVMNGEADLVAEGAIAGRAVLEGPSFPDDATAYAEVSPSSSLTSSTQGLHLLLKDSSEGQRLKREIDAALADFQRTEDYQRLLDSLTPGPPQVTLSAAQGGAVELMDDSGAPVGATPSGTSASVLEWPDGTPTAQTLVPVKILDGPLAGKLLAVRLDDLEISDA</sequence>
<comment type="caution">
    <text evidence="1">The sequence shown here is derived from an EMBL/GenBank/DDBJ whole genome shotgun (WGS) entry which is preliminary data.</text>
</comment>
<dbReference type="SUPFAM" id="SSF53850">
    <property type="entry name" value="Periplasmic binding protein-like II"/>
    <property type="match status" value="1"/>
</dbReference>
<protein>
    <submittedName>
        <fullName evidence="1">Transporter substrate-binding domain-containing protein</fullName>
    </submittedName>
</protein>
<dbReference type="PANTHER" id="PTHR35936">
    <property type="entry name" value="MEMBRANE-BOUND LYTIC MUREIN TRANSGLYCOSYLASE F"/>
    <property type="match status" value="1"/>
</dbReference>